<evidence type="ECO:0000256" key="1">
    <source>
        <dbReference type="SAM" id="MobiDB-lite"/>
    </source>
</evidence>
<evidence type="ECO:0000313" key="3">
    <source>
        <dbReference type="EMBL" id="KAF6205140.1"/>
    </source>
</evidence>
<reference evidence="3" key="1">
    <citation type="journal article" date="2021" name="Mol. Ecol. Resour.">
        <title>Apolygus lucorum genome provides insights into omnivorousness and mesophyll feeding.</title>
        <authorList>
            <person name="Liu Y."/>
            <person name="Liu H."/>
            <person name="Wang H."/>
            <person name="Huang T."/>
            <person name="Liu B."/>
            <person name="Yang B."/>
            <person name="Yin L."/>
            <person name="Li B."/>
            <person name="Zhang Y."/>
            <person name="Zhang S."/>
            <person name="Jiang F."/>
            <person name="Zhang X."/>
            <person name="Ren Y."/>
            <person name="Wang B."/>
            <person name="Wang S."/>
            <person name="Lu Y."/>
            <person name="Wu K."/>
            <person name="Fan W."/>
            <person name="Wang G."/>
        </authorList>
    </citation>
    <scope>NUCLEOTIDE SEQUENCE</scope>
    <source>
        <strain evidence="3">12Hb</strain>
    </source>
</reference>
<dbReference type="Proteomes" id="UP000466442">
    <property type="component" value="Linkage Group LG9"/>
</dbReference>
<keyword evidence="2" id="KW-0472">Membrane</keyword>
<dbReference type="PROSITE" id="PS51257">
    <property type="entry name" value="PROKAR_LIPOPROTEIN"/>
    <property type="match status" value="1"/>
</dbReference>
<keyword evidence="2" id="KW-1133">Transmembrane helix</keyword>
<sequence length="457" mass="50421">MNRLRSIKCTYVVVLFGISCLCHVIGVHVKASTDLNSLHINDSQLFKPQPLGAFSRPPIGITNQSKFIQSDLSQQNTSNKNDIRNSTLSENISPPHKSEVELTSKNIHIPEEDKSLVKPNSTEYSEAINTQTDDDDGKGKFWTRLPLLRDTFKYLVTDFYPEKILNSLSNRFGYSNQTKTSDGVKPSVVYPLVMEGVSVLLNRFLENGDSESTEGSQGAIRGRIANTMTESIGELLRNNIVESGTVNQDESGKSSADDEDFSGLDLETVKSLLPLIQTAQSNGDLSDVMSKILKNPSHEFGDLNNLLKNYSPQLTGILSNRKVLEVIAKQRLDQSNAVNLTSIMEQFIPNNGEVGEDGMSPKNPLLRSEFVSKILAKSPVAHLGALDDSIKRLVTSSLERAVSRVKIDQNGQIHMSDGMKKMVNKMLENSDSTTTAAQRWTPSMGYSELSSSRHPSL</sequence>
<dbReference type="EMBL" id="WIXP02000009">
    <property type="protein sequence ID" value="KAF6205140.1"/>
    <property type="molecule type" value="Genomic_DNA"/>
</dbReference>
<evidence type="ECO:0000256" key="2">
    <source>
        <dbReference type="SAM" id="Phobius"/>
    </source>
</evidence>
<feature type="compositionally biased region" description="Polar residues" evidence="1">
    <location>
        <begin position="73"/>
        <end position="92"/>
    </location>
</feature>
<proteinExistence type="predicted"/>
<keyword evidence="2" id="KW-0812">Transmembrane</keyword>
<evidence type="ECO:0000313" key="4">
    <source>
        <dbReference type="Proteomes" id="UP000466442"/>
    </source>
</evidence>
<comment type="caution">
    <text evidence="3">The sequence shown here is derived from an EMBL/GenBank/DDBJ whole genome shotgun (WGS) entry which is preliminary data.</text>
</comment>
<organism evidence="3 4">
    <name type="scientific">Apolygus lucorum</name>
    <name type="common">Small green plant bug</name>
    <name type="synonym">Lygocoris lucorum</name>
    <dbReference type="NCBI Taxonomy" id="248454"/>
    <lineage>
        <taxon>Eukaryota</taxon>
        <taxon>Metazoa</taxon>
        <taxon>Ecdysozoa</taxon>
        <taxon>Arthropoda</taxon>
        <taxon>Hexapoda</taxon>
        <taxon>Insecta</taxon>
        <taxon>Pterygota</taxon>
        <taxon>Neoptera</taxon>
        <taxon>Paraneoptera</taxon>
        <taxon>Hemiptera</taxon>
        <taxon>Heteroptera</taxon>
        <taxon>Panheteroptera</taxon>
        <taxon>Cimicomorpha</taxon>
        <taxon>Miridae</taxon>
        <taxon>Mirini</taxon>
        <taxon>Apolygus</taxon>
    </lineage>
</organism>
<feature type="transmembrane region" description="Helical" evidence="2">
    <location>
        <begin position="9"/>
        <end position="29"/>
    </location>
</feature>
<gene>
    <name evidence="3" type="ORF">GE061_019307</name>
</gene>
<name>A0A8S9X7R6_APOLU</name>
<protein>
    <submittedName>
        <fullName evidence="3">Uncharacterized protein</fullName>
    </submittedName>
</protein>
<keyword evidence="4" id="KW-1185">Reference proteome</keyword>
<accession>A0A8S9X7R6</accession>
<dbReference type="AlphaFoldDB" id="A0A8S9X7R6"/>
<feature type="region of interest" description="Disordered" evidence="1">
    <location>
        <begin position="73"/>
        <end position="100"/>
    </location>
</feature>
<dbReference type="OrthoDB" id="10668742at2759"/>